<reference evidence="2 3" key="1">
    <citation type="journal article" date="2015" name="Genome Biol. Evol.">
        <title>Phylogenomic analyses indicate that early fungi evolved digesting cell walls of algal ancestors of land plants.</title>
        <authorList>
            <person name="Chang Y."/>
            <person name="Wang S."/>
            <person name="Sekimoto S."/>
            <person name="Aerts A.L."/>
            <person name="Choi C."/>
            <person name="Clum A."/>
            <person name="LaButti K.M."/>
            <person name="Lindquist E.A."/>
            <person name="Yee Ngan C."/>
            <person name="Ohm R.A."/>
            <person name="Salamov A.A."/>
            <person name="Grigoriev I.V."/>
            <person name="Spatafora J.W."/>
            <person name="Berbee M.L."/>
        </authorList>
    </citation>
    <scope>NUCLEOTIDE SEQUENCE [LARGE SCALE GENOMIC DNA]</scope>
    <source>
        <strain evidence="2 3">JEL478</strain>
    </source>
</reference>
<dbReference type="PANTHER" id="PTHR32026:SF10">
    <property type="entry name" value="METHYLTRANSFERASE-LIKE PROTEIN 24-RELATED"/>
    <property type="match status" value="1"/>
</dbReference>
<dbReference type="Pfam" id="PF13383">
    <property type="entry name" value="Methyltransf_22"/>
    <property type="match status" value="1"/>
</dbReference>
<dbReference type="EMBL" id="KQ965739">
    <property type="protein sequence ID" value="KXS19258.1"/>
    <property type="molecule type" value="Genomic_DNA"/>
</dbReference>
<evidence type="ECO:0000259" key="1">
    <source>
        <dbReference type="Pfam" id="PF13383"/>
    </source>
</evidence>
<gene>
    <name evidence="2" type="ORF">M427DRAFT_42051</name>
</gene>
<protein>
    <recommendedName>
        <fullName evidence="1">Methyltransferase domain-containing protein</fullName>
    </recommendedName>
</protein>
<dbReference type="Proteomes" id="UP000070544">
    <property type="component" value="Unassembled WGS sequence"/>
</dbReference>
<feature type="domain" description="Methyltransferase" evidence="1">
    <location>
        <begin position="233"/>
        <end position="364"/>
    </location>
</feature>
<dbReference type="InterPro" id="IPR029063">
    <property type="entry name" value="SAM-dependent_MTases_sf"/>
</dbReference>
<organism evidence="2 3">
    <name type="scientific">Gonapodya prolifera (strain JEL478)</name>
    <name type="common">Monoblepharis prolifera</name>
    <dbReference type="NCBI Taxonomy" id="1344416"/>
    <lineage>
        <taxon>Eukaryota</taxon>
        <taxon>Fungi</taxon>
        <taxon>Fungi incertae sedis</taxon>
        <taxon>Chytridiomycota</taxon>
        <taxon>Chytridiomycota incertae sedis</taxon>
        <taxon>Monoblepharidomycetes</taxon>
        <taxon>Monoblepharidales</taxon>
        <taxon>Gonapodyaceae</taxon>
        <taxon>Gonapodya</taxon>
    </lineage>
</organism>
<accession>A0A139AR93</accession>
<name>A0A139AR93_GONPJ</name>
<dbReference type="PANTHER" id="PTHR32026">
    <property type="entry name" value="METHYLTRANSFERASE-LIKE PROTEIN 24"/>
    <property type="match status" value="1"/>
</dbReference>
<dbReference type="Gene3D" id="3.40.50.150">
    <property type="entry name" value="Vaccinia Virus protein VP39"/>
    <property type="match status" value="1"/>
</dbReference>
<dbReference type="InterPro" id="IPR025714">
    <property type="entry name" value="Methyltranfer_dom"/>
</dbReference>
<keyword evidence="3" id="KW-1185">Reference proteome</keyword>
<dbReference type="InterPro" id="IPR026913">
    <property type="entry name" value="METTL24"/>
</dbReference>
<dbReference type="AlphaFoldDB" id="A0A139AR93"/>
<proteinExistence type="predicted"/>
<evidence type="ECO:0000313" key="2">
    <source>
        <dbReference type="EMBL" id="KXS19258.1"/>
    </source>
</evidence>
<dbReference type="OrthoDB" id="10006218at2759"/>
<sequence length="446" mass="50506">MAPAWTPSRTALSLGIILTIFITATFLFADDLYLLRAAPPCELPPPSFQQKPSQSDTQRYAVGSSLREQGVHWDAHSAVFALMFRFNKNQYACKALYSLGGAPSGDGVWPVCFDAWEQVIFTNPSHGPAWLKFKPKPKHGRRDVIESASEISERVQDLSQVESLRGRHGARASRRAPTQGIYFRPGSELQQLDKANAGLEREPEPLTRPPEGQTDLRNETIFGHAASQAELGNDPPCVVYTFGVDWDFSWEDEFHNMTGCETHSFDPSMDMESHYRGRNQWFWNRGIAAESQTTTGVGLRTGKETVWEVLTLSDHLKRLGHAHIDLLKIDVEGYEWDTLARAFEDGVMDHVEQVLFEVHMFPQFFRKWRPTSPSGSPPADVPSVSQEVQDVEGILGWVELLDKFEKSGFVQYYHHTNPMSIQSKFGEDRDINNLPCCFELAFVRKR</sequence>
<evidence type="ECO:0000313" key="3">
    <source>
        <dbReference type="Proteomes" id="UP000070544"/>
    </source>
</evidence>